<evidence type="ECO:0000313" key="2">
    <source>
        <dbReference type="Proteomes" id="UP000567795"/>
    </source>
</evidence>
<dbReference type="InterPro" id="IPR029032">
    <property type="entry name" value="AhpD-like"/>
</dbReference>
<keyword evidence="2" id="KW-1185">Reference proteome</keyword>
<organism evidence="1 2">
    <name type="scientific">Allostreptomyces psammosilenae</name>
    <dbReference type="NCBI Taxonomy" id="1892865"/>
    <lineage>
        <taxon>Bacteria</taxon>
        <taxon>Bacillati</taxon>
        <taxon>Actinomycetota</taxon>
        <taxon>Actinomycetes</taxon>
        <taxon>Kitasatosporales</taxon>
        <taxon>Streptomycetaceae</taxon>
        <taxon>Allostreptomyces</taxon>
    </lineage>
</organism>
<dbReference type="EMBL" id="JACBZD010000001">
    <property type="protein sequence ID" value="NYI04971.1"/>
    <property type="molecule type" value="Genomic_DNA"/>
</dbReference>
<dbReference type="GO" id="GO:0004601">
    <property type="term" value="F:peroxidase activity"/>
    <property type="evidence" value="ECO:0007669"/>
    <property type="project" value="UniProtKB-KW"/>
</dbReference>
<dbReference type="PANTHER" id="PTHR34846">
    <property type="entry name" value="4-CARBOXYMUCONOLACTONE DECARBOXYLASE FAMILY PROTEIN (AFU_ORTHOLOGUE AFUA_6G11590)"/>
    <property type="match status" value="1"/>
</dbReference>
<comment type="caution">
    <text evidence="1">The sequence shown here is derived from an EMBL/GenBank/DDBJ whole genome shotgun (WGS) entry which is preliminary data.</text>
</comment>
<dbReference type="Proteomes" id="UP000567795">
    <property type="component" value="Unassembled WGS sequence"/>
</dbReference>
<reference evidence="1 2" key="1">
    <citation type="submission" date="2020-07" db="EMBL/GenBank/DDBJ databases">
        <title>Sequencing the genomes of 1000 actinobacteria strains.</title>
        <authorList>
            <person name="Klenk H.-P."/>
        </authorList>
    </citation>
    <scope>NUCLEOTIDE SEQUENCE [LARGE SCALE GENOMIC DNA]</scope>
    <source>
        <strain evidence="1 2">DSM 42178</strain>
    </source>
</reference>
<evidence type="ECO:0000313" key="1">
    <source>
        <dbReference type="EMBL" id="NYI04971.1"/>
    </source>
</evidence>
<name>A0A853A2I9_9ACTN</name>
<dbReference type="Gene3D" id="1.20.1290.10">
    <property type="entry name" value="AhpD-like"/>
    <property type="match status" value="1"/>
</dbReference>
<accession>A0A853A2I9</accession>
<sequence>MARIALEHRRTAFVRLTEFAQRRLYGRALDPVRAMLHNRRVARWYIRAELGVTRFRALDHTLADLAVLATAERIGCSWCVDFGQWEGERRHRVDPDKLRHVVVCPDPGSARPEEVAAHDAGHCPLSELERAVVRYARAMSGATCAVTDDQVDWLRARLGEERLVELTMQVAVENLRARFNSALGLVGQGFSDTCEVPLVRALAGRGAADRVGDAR</sequence>
<keyword evidence="1" id="KW-0560">Oxidoreductase</keyword>
<dbReference type="SUPFAM" id="SSF69118">
    <property type="entry name" value="AhpD-like"/>
    <property type="match status" value="1"/>
</dbReference>
<protein>
    <submittedName>
        <fullName evidence="1">Alkylhydroperoxidase family enzyme</fullName>
    </submittedName>
</protein>
<dbReference type="PANTHER" id="PTHR34846:SF10">
    <property type="entry name" value="CYTOPLASMIC PROTEIN"/>
    <property type="match status" value="1"/>
</dbReference>
<keyword evidence="1" id="KW-0575">Peroxidase</keyword>
<dbReference type="AlphaFoldDB" id="A0A853A2I9"/>
<dbReference type="RefSeq" id="WP_179813795.1">
    <property type="nucleotide sequence ID" value="NZ_JACBZD010000001.1"/>
</dbReference>
<proteinExistence type="predicted"/>
<gene>
    <name evidence="1" type="ORF">FHU37_001914</name>
</gene>